<gene>
    <name evidence="1" type="ORF">LCGC14_1163890</name>
</gene>
<name>A0A0F9PXF3_9ZZZZ</name>
<sequence length="532" mass="61114">MGDRPYIDAGVHAPPNTRYRDELTNYKIEPVTNEKGELKLGVHVGGGEVRMVEWAPQPGSQQAFLACPVSEVLLEGTRGGGKTDVLIMSFAQECGKGFGQEWLGVVFRRSYPQLTDVINKANKWFKRIFPRANYNKADHFWEWPDGEKLYLRHMNDREDYWNYHGWGLTWIGWEELTNWPDPSCYRAMLSCLRSTEEGIPRQVRSTCNPAGVGHNWVKARWQLPYPERLIGNVLPPIGDPNKLDASEEFALDRVSIHSDIRENLILLAADPNYRLRIAAAARNPNERKAWLYGSWDIVSGGMFDDLWNPKVHIVPGFPLEHLPRDWKVDRAYDHGQSRPFSVGWWAQSNGEPVEWEGRLYGTVKGDIYRIDEWYGWTGEPNEGVRMLSGDIAKGILDREKRMFPSRIGRVRPGPADASIFDRYEGEKSVAGDMEGEGVRWEAADKASGSRKHGWEQIRKHLKHAVPAEDGYREKPGMFIFAKCQQFIRTVPVLPRDDRDPDDVDTEAEDHIGDEVRYRCRAKTRVIRHGRFM</sequence>
<dbReference type="InterPro" id="IPR027417">
    <property type="entry name" value="P-loop_NTPase"/>
</dbReference>
<organism evidence="1">
    <name type="scientific">marine sediment metagenome</name>
    <dbReference type="NCBI Taxonomy" id="412755"/>
    <lineage>
        <taxon>unclassified sequences</taxon>
        <taxon>metagenomes</taxon>
        <taxon>ecological metagenomes</taxon>
    </lineage>
</organism>
<dbReference type="AlphaFoldDB" id="A0A0F9PXF3"/>
<dbReference type="Gene3D" id="3.40.50.300">
    <property type="entry name" value="P-loop containing nucleotide triphosphate hydrolases"/>
    <property type="match status" value="1"/>
</dbReference>
<evidence type="ECO:0000313" key="1">
    <source>
        <dbReference type="EMBL" id="KKM97852.1"/>
    </source>
</evidence>
<protein>
    <submittedName>
        <fullName evidence="1">Uncharacterized protein</fullName>
    </submittedName>
</protein>
<dbReference type="Gene3D" id="3.30.420.280">
    <property type="match status" value="1"/>
</dbReference>
<comment type="caution">
    <text evidence="1">The sequence shown here is derived from an EMBL/GenBank/DDBJ whole genome shotgun (WGS) entry which is preliminary data.</text>
</comment>
<reference evidence="1" key="1">
    <citation type="journal article" date="2015" name="Nature">
        <title>Complex archaea that bridge the gap between prokaryotes and eukaryotes.</title>
        <authorList>
            <person name="Spang A."/>
            <person name="Saw J.H."/>
            <person name="Jorgensen S.L."/>
            <person name="Zaremba-Niedzwiedzka K."/>
            <person name="Martijn J."/>
            <person name="Lind A.E."/>
            <person name="van Eijk R."/>
            <person name="Schleper C."/>
            <person name="Guy L."/>
            <person name="Ettema T.J."/>
        </authorList>
    </citation>
    <scope>NUCLEOTIDE SEQUENCE</scope>
</reference>
<accession>A0A0F9PXF3</accession>
<proteinExistence type="predicted"/>
<dbReference type="EMBL" id="LAZR01005700">
    <property type="protein sequence ID" value="KKM97852.1"/>
    <property type="molecule type" value="Genomic_DNA"/>
</dbReference>